<dbReference type="SUPFAM" id="SSF49464">
    <property type="entry name" value="Carboxypeptidase regulatory domain-like"/>
    <property type="match status" value="1"/>
</dbReference>
<evidence type="ECO:0000313" key="2">
    <source>
        <dbReference type="EMBL" id="RAJ00265.1"/>
    </source>
</evidence>
<keyword evidence="1" id="KW-0732">Signal</keyword>
<name>A0A327Q8K2_9BACT</name>
<keyword evidence="2" id="KW-0645">Protease</keyword>
<keyword evidence="3" id="KW-1185">Reference proteome</keyword>
<dbReference type="OrthoDB" id="1118857at2"/>
<organism evidence="2 3">
    <name type="scientific">Chitinophaga skermanii</name>
    <dbReference type="NCBI Taxonomy" id="331697"/>
    <lineage>
        <taxon>Bacteria</taxon>
        <taxon>Pseudomonadati</taxon>
        <taxon>Bacteroidota</taxon>
        <taxon>Chitinophagia</taxon>
        <taxon>Chitinophagales</taxon>
        <taxon>Chitinophagaceae</taxon>
        <taxon>Chitinophaga</taxon>
    </lineage>
</organism>
<accession>A0A327Q8K2</accession>
<sequence length="242" mass="27760">MKKLFLLFITLFTLAITFGTQQAKAQVTVRGQILDAGNRKPLYPATIRNKNRKLTAFADKGGFYRINAYPADTLVFSFLGYEADTLVVKTMGGNFVYDVSLSKSERFLTTVEVSSKYNAYQLDSMARREEFSTFLDLPKQQLAETNTHTGFGLVFSPFTRYSRKEKDKRKFQEYFAKNEESEYIGFRYSRDYVGKVSGLSGDSLTTFMSSNMPKYADLRAMSNEDLVFWISERALKFRGKKP</sequence>
<dbReference type="Proteomes" id="UP000249547">
    <property type="component" value="Unassembled WGS sequence"/>
</dbReference>
<dbReference type="EMBL" id="QLLL01000008">
    <property type="protein sequence ID" value="RAJ00265.1"/>
    <property type="molecule type" value="Genomic_DNA"/>
</dbReference>
<evidence type="ECO:0000313" key="3">
    <source>
        <dbReference type="Proteomes" id="UP000249547"/>
    </source>
</evidence>
<dbReference type="RefSeq" id="WP_111599392.1">
    <property type="nucleotide sequence ID" value="NZ_QLLL01000008.1"/>
</dbReference>
<feature type="signal peptide" evidence="1">
    <location>
        <begin position="1"/>
        <end position="25"/>
    </location>
</feature>
<reference evidence="2 3" key="1">
    <citation type="submission" date="2018-06" db="EMBL/GenBank/DDBJ databases">
        <title>Genomic Encyclopedia of Archaeal and Bacterial Type Strains, Phase II (KMG-II): from individual species to whole genera.</title>
        <authorList>
            <person name="Goeker M."/>
        </authorList>
    </citation>
    <scope>NUCLEOTIDE SEQUENCE [LARGE SCALE GENOMIC DNA]</scope>
    <source>
        <strain evidence="2 3">DSM 23857</strain>
    </source>
</reference>
<keyword evidence="2" id="KW-0378">Hydrolase</keyword>
<dbReference type="InterPro" id="IPR008969">
    <property type="entry name" value="CarboxyPept-like_regulatory"/>
</dbReference>
<gene>
    <name evidence="2" type="ORF">LX64_03967</name>
</gene>
<dbReference type="GO" id="GO:0004180">
    <property type="term" value="F:carboxypeptidase activity"/>
    <property type="evidence" value="ECO:0007669"/>
    <property type="project" value="UniProtKB-KW"/>
</dbReference>
<keyword evidence="2" id="KW-0121">Carboxypeptidase</keyword>
<dbReference type="AlphaFoldDB" id="A0A327Q8K2"/>
<feature type="chain" id="PRO_5016334586" evidence="1">
    <location>
        <begin position="26"/>
        <end position="242"/>
    </location>
</feature>
<protein>
    <submittedName>
        <fullName evidence="2">Carboxypeptidase-like protein</fullName>
    </submittedName>
</protein>
<proteinExistence type="predicted"/>
<evidence type="ECO:0000256" key="1">
    <source>
        <dbReference type="SAM" id="SignalP"/>
    </source>
</evidence>
<dbReference type="Pfam" id="PF13715">
    <property type="entry name" value="CarbopepD_reg_2"/>
    <property type="match status" value="1"/>
</dbReference>
<comment type="caution">
    <text evidence="2">The sequence shown here is derived from an EMBL/GenBank/DDBJ whole genome shotgun (WGS) entry which is preliminary data.</text>
</comment>